<dbReference type="Proteomes" id="UP001500064">
    <property type="component" value="Unassembled WGS sequence"/>
</dbReference>
<feature type="compositionally biased region" description="Basic residues" evidence="1">
    <location>
        <begin position="213"/>
        <end position="234"/>
    </location>
</feature>
<reference evidence="3" key="1">
    <citation type="journal article" date="2019" name="Int. J. Syst. Evol. Microbiol.">
        <title>The Global Catalogue of Microorganisms (GCM) 10K type strain sequencing project: providing services to taxonomists for standard genome sequencing and annotation.</title>
        <authorList>
            <consortium name="The Broad Institute Genomics Platform"/>
            <consortium name="The Broad Institute Genome Sequencing Center for Infectious Disease"/>
            <person name="Wu L."/>
            <person name="Ma J."/>
        </authorList>
    </citation>
    <scope>NUCLEOTIDE SEQUENCE [LARGE SCALE GENOMIC DNA]</scope>
    <source>
        <strain evidence="3">JCM 13929</strain>
    </source>
</reference>
<accession>A0ABP4QKU0</accession>
<evidence type="ECO:0000256" key="1">
    <source>
        <dbReference type="SAM" id="MobiDB-lite"/>
    </source>
</evidence>
<proteinExistence type="predicted"/>
<protein>
    <recommendedName>
        <fullName evidence="4">Asp/Glu racemase</fullName>
    </recommendedName>
</protein>
<sequence>MALQQVPDHHRPLSHAGVLVPWANTVVEAELRGWGRGLTVWHYARLVPACGGTALDDDFLSGLIEAVPQALHQLSQIPLHRVYLACTSAAFTRPGRFADVTAASPVLVVSAFEAIVAQLRRHGVRKVALVTPYPDAVTKAEAVQFAETGITVTGSTSLGLADGYCGVTLAQQMALADQLGNRTQPNDTHFGLIRRCLNPPASAVFNASNTGAVHRHGSGRTTHSRQSRHRRLYRSRPPDHRRSPALSVPARRGCAVAMSQVVVELVEGVRAKPVLLYLPRSGLYRPAAFTL</sequence>
<feature type="region of interest" description="Disordered" evidence="1">
    <location>
        <begin position="211"/>
        <end position="247"/>
    </location>
</feature>
<evidence type="ECO:0008006" key="4">
    <source>
        <dbReference type="Google" id="ProtNLM"/>
    </source>
</evidence>
<gene>
    <name evidence="2" type="ORF">GCM10009733_006570</name>
</gene>
<dbReference type="InterPro" id="IPR053714">
    <property type="entry name" value="Iso_Racemase_Enz_sf"/>
</dbReference>
<name>A0ABP4QKU0_9ACTN</name>
<evidence type="ECO:0000313" key="3">
    <source>
        <dbReference type="Proteomes" id="UP001500064"/>
    </source>
</evidence>
<evidence type="ECO:0000313" key="2">
    <source>
        <dbReference type="EMBL" id="GAA1613182.1"/>
    </source>
</evidence>
<dbReference type="PANTHER" id="PTHR40267">
    <property type="entry name" value="BLR3294 PROTEIN"/>
    <property type="match status" value="1"/>
</dbReference>
<dbReference type="EMBL" id="BAAAMU010000003">
    <property type="protein sequence ID" value="GAA1613182.1"/>
    <property type="molecule type" value="Genomic_DNA"/>
</dbReference>
<comment type="caution">
    <text evidence="2">The sequence shown here is derived from an EMBL/GenBank/DDBJ whole genome shotgun (WGS) entry which is preliminary data.</text>
</comment>
<dbReference type="PANTHER" id="PTHR40267:SF1">
    <property type="entry name" value="BLR3294 PROTEIN"/>
    <property type="match status" value="1"/>
</dbReference>
<dbReference type="RefSeq" id="WP_346101350.1">
    <property type="nucleotide sequence ID" value="NZ_BAAAMU010000003.1"/>
</dbReference>
<organism evidence="2 3">
    <name type="scientific">Nonomuraea maheshkhaliensis</name>
    <dbReference type="NCBI Taxonomy" id="419590"/>
    <lineage>
        <taxon>Bacteria</taxon>
        <taxon>Bacillati</taxon>
        <taxon>Actinomycetota</taxon>
        <taxon>Actinomycetes</taxon>
        <taxon>Streptosporangiales</taxon>
        <taxon>Streptosporangiaceae</taxon>
        <taxon>Nonomuraea</taxon>
    </lineage>
</organism>
<dbReference type="Gene3D" id="3.40.50.12500">
    <property type="match status" value="1"/>
</dbReference>
<keyword evidence="3" id="KW-1185">Reference proteome</keyword>
<dbReference type="InterPro" id="IPR026286">
    <property type="entry name" value="MaiA/AMDase"/>
</dbReference>